<proteinExistence type="predicted"/>
<dbReference type="OrthoDB" id="8227562at2"/>
<keyword evidence="1" id="KW-1188">Viral release from host cell</keyword>
<name>A0A3A5L5J2_9HYPH</name>
<dbReference type="InterPro" id="IPR052404">
    <property type="entry name" value="SPP1-like_terminase"/>
</dbReference>
<dbReference type="InterPro" id="IPR005335">
    <property type="entry name" value="Terminase_ssu"/>
</dbReference>
<dbReference type="PANTHER" id="PTHR41328:SF2">
    <property type="entry name" value="TERMINASE SMALL SUBUNIT"/>
    <property type="match status" value="1"/>
</dbReference>
<evidence type="ECO:0000313" key="4">
    <source>
        <dbReference type="Proteomes" id="UP000272706"/>
    </source>
</evidence>
<dbReference type="PANTHER" id="PTHR41328">
    <property type="entry name" value="TERMINASE SMALL SUBUNIT-RELATED"/>
    <property type="match status" value="1"/>
</dbReference>
<evidence type="ECO:0000313" key="3">
    <source>
        <dbReference type="EMBL" id="RJT41996.1"/>
    </source>
</evidence>
<dbReference type="Pfam" id="PF03592">
    <property type="entry name" value="Terminase_2"/>
    <property type="match status" value="1"/>
</dbReference>
<comment type="caution">
    <text evidence="3">The sequence shown here is derived from an EMBL/GenBank/DDBJ whole genome shotgun (WGS) entry which is preliminary data.</text>
</comment>
<protein>
    <submittedName>
        <fullName evidence="3">Terminase small subunit</fullName>
    </submittedName>
</protein>
<keyword evidence="2" id="KW-0231">Viral genome packaging</keyword>
<dbReference type="AlphaFoldDB" id="A0A3A5L5J2"/>
<evidence type="ECO:0000256" key="1">
    <source>
        <dbReference type="ARBA" id="ARBA00022612"/>
    </source>
</evidence>
<dbReference type="Proteomes" id="UP000272706">
    <property type="component" value="Unassembled WGS sequence"/>
</dbReference>
<dbReference type="EMBL" id="QZWZ01000002">
    <property type="protein sequence ID" value="RJT41996.1"/>
    <property type="molecule type" value="Genomic_DNA"/>
</dbReference>
<dbReference type="Gene3D" id="1.10.10.1400">
    <property type="entry name" value="Terminase, small subunit, N-terminal DNA-binding domain, HTH motif"/>
    <property type="match status" value="1"/>
</dbReference>
<keyword evidence="4" id="KW-1185">Reference proteome</keyword>
<organism evidence="3 4">
    <name type="scientific">Mesorhizobium waimense</name>
    <dbReference type="NCBI Taxonomy" id="1300307"/>
    <lineage>
        <taxon>Bacteria</taxon>
        <taxon>Pseudomonadati</taxon>
        <taxon>Pseudomonadota</taxon>
        <taxon>Alphaproteobacteria</taxon>
        <taxon>Hyphomicrobiales</taxon>
        <taxon>Phyllobacteriaceae</taxon>
        <taxon>Mesorhizobium</taxon>
    </lineage>
</organism>
<accession>A0A3A5L5J2</accession>
<gene>
    <name evidence="3" type="ORF">D3227_04775</name>
</gene>
<dbReference type="InterPro" id="IPR038713">
    <property type="entry name" value="Terminase_Gp1_N_sf"/>
</dbReference>
<reference evidence="3 4" key="1">
    <citation type="submission" date="2018-09" db="EMBL/GenBank/DDBJ databases">
        <title>Mesorhizobium carmichaelinearum sp. nov. isolated from Carmichaelinea spp. root nodules in New Zealand.</title>
        <authorList>
            <person name="De Meyer S.E."/>
        </authorList>
    </citation>
    <scope>NUCLEOTIDE SEQUENCE [LARGE SCALE GENOMIC DNA]</scope>
    <source>
        <strain evidence="3 4">ICMP19557</strain>
    </source>
</reference>
<evidence type="ECO:0000256" key="2">
    <source>
        <dbReference type="ARBA" id="ARBA00023219"/>
    </source>
</evidence>
<sequence length="184" mass="20623">MLRLRPWAMTPKQEQFVREYLIDLNATQAAIRAGYSAKTAHAQGPRLLENVEVAAAINAAKVERSEETKIDAAWVLKRLADEAVADIADLYDDEGQLLPVHDWPLIWRQGLVQGIEVEELFDGFGKERQRIGTVRKVKLSDRIRRVELIGKHVGVKAFEEQVAITGLDSLADRLARANKRAGSD</sequence>
<dbReference type="GO" id="GO:0051276">
    <property type="term" value="P:chromosome organization"/>
    <property type="evidence" value="ECO:0007669"/>
    <property type="project" value="InterPro"/>
</dbReference>